<feature type="transmembrane region" description="Helical" evidence="1">
    <location>
        <begin position="28"/>
        <end position="46"/>
    </location>
</feature>
<keyword evidence="1" id="KW-0472">Membrane</keyword>
<feature type="transmembrane region" description="Helical" evidence="1">
    <location>
        <begin position="111"/>
        <end position="130"/>
    </location>
</feature>
<accession>A0A2P6TU30</accession>
<evidence type="ECO:0000313" key="2">
    <source>
        <dbReference type="EMBL" id="PRW57582.1"/>
    </source>
</evidence>
<dbReference type="Proteomes" id="UP000239899">
    <property type="component" value="Unassembled WGS sequence"/>
</dbReference>
<evidence type="ECO:0000256" key="1">
    <source>
        <dbReference type="SAM" id="Phobius"/>
    </source>
</evidence>
<keyword evidence="1" id="KW-1133">Transmembrane helix</keyword>
<sequence length="254" mass="28426">MSLLAFSTPGLESAFVRRRNAQLLRNDAAWALFWLMFGGAGIGKAAMQPWGRQTWQEIAAICAYMAWSPLLLWLINRRTDFYLRHRSAVLVAMRIVRTTLLMQHMDQRQTLWVGAAGSPPGTVLMVYVHLCHKINFLLLTSVGVLLPMRLHLPLHLVFFLLMLRATAQRCRAECDVAHAAAGALGGTPAFQPYYKLVLKWLRRVTPRPPWRLPPSWRPAAVPAGGCLASCYTAHAFLQAVGGVLFPLGLLWFLA</sequence>
<feature type="transmembrane region" description="Helical" evidence="1">
    <location>
        <begin position="235"/>
        <end position="253"/>
    </location>
</feature>
<name>A0A2P6TU30_CHLSO</name>
<keyword evidence="3" id="KW-1185">Reference proteome</keyword>
<keyword evidence="1" id="KW-0812">Transmembrane</keyword>
<reference evidence="2 3" key="1">
    <citation type="journal article" date="2018" name="Plant J.">
        <title>Genome sequences of Chlorella sorokiniana UTEX 1602 and Micractinium conductrix SAG 241.80: implications to maltose excretion by a green alga.</title>
        <authorList>
            <person name="Arriola M.B."/>
            <person name="Velmurugan N."/>
            <person name="Zhang Y."/>
            <person name="Plunkett M.H."/>
            <person name="Hondzo H."/>
            <person name="Barney B.M."/>
        </authorList>
    </citation>
    <scope>NUCLEOTIDE SEQUENCE [LARGE SCALE GENOMIC DNA]</scope>
    <source>
        <strain evidence="3">UTEX 1602</strain>
    </source>
</reference>
<comment type="caution">
    <text evidence="2">The sequence shown here is derived from an EMBL/GenBank/DDBJ whole genome shotgun (WGS) entry which is preliminary data.</text>
</comment>
<feature type="transmembrane region" description="Helical" evidence="1">
    <location>
        <begin position="58"/>
        <end position="76"/>
    </location>
</feature>
<dbReference type="EMBL" id="LHPG02000006">
    <property type="protein sequence ID" value="PRW57582.1"/>
    <property type="molecule type" value="Genomic_DNA"/>
</dbReference>
<gene>
    <name evidence="2" type="ORF">C2E21_3771</name>
</gene>
<evidence type="ECO:0000313" key="3">
    <source>
        <dbReference type="Proteomes" id="UP000239899"/>
    </source>
</evidence>
<organism evidence="2 3">
    <name type="scientific">Chlorella sorokiniana</name>
    <name type="common">Freshwater green alga</name>
    <dbReference type="NCBI Taxonomy" id="3076"/>
    <lineage>
        <taxon>Eukaryota</taxon>
        <taxon>Viridiplantae</taxon>
        <taxon>Chlorophyta</taxon>
        <taxon>core chlorophytes</taxon>
        <taxon>Trebouxiophyceae</taxon>
        <taxon>Chlorellales</taxon>
        <taxon>Chlorellaceae</taxon>
        <taxon>Chlorella clade</taxon>
        <taxon>Chlorella</taxon>
    </lineage>
</organism>
<dbReference type="OrthoDB" id="10629321at2759"/>
<proteinExistence type="predicted"/>
<dbReference type="AlphaFoldDB" id="A0A2P6TU30"/>
<feature type="transmembrane region" description="Helical" evidence="1">
    <location>
        <begin position="136"/>
        <end position="161"/>
    </location>
</feature>
<protein>
    <submittedName>
        <fullName evidence="2">Uncharacterized protein</fullName>
    </submittedName>
</protein>